<dbReference type="CDD" id="cd09823">
    <property type="entry name" value="peroxinectin_like"/>
    <property type="match status" value="1"/>
</dbReference>
<keyword evidence="4" id="KW-1185">Reference proteome</keyword>
<dbReference type="GeneID" id="108558574"/>
<evidence type="ECO:0000256" key="2">
    <source>
        <dbReference type="SAM" id="MobiDB-lite"/>
    </source>
</evidence>
<gene>
    <name evidence="5" type="primary">LOC108558574</name>
</gene>
<evidence type="ECO:0000256" key="1">
    <source>
        <dbReference type="ARBA" id="ARBA00022559"/>
    </source>
</evidence>
<dbReference type="PRINTS" id="PR00457">
    <property type="entry name" value="ANPEROXIDASE"/>
</dbReference>
<protein>
    <submittedName>
        <fullName evidence="5">Peroxidasin homolog</fullName>
    </submittedName>
</protein>
<dbReference type="SUPFAM" id="SSF48113">
    <property type="entry name" value="Heme-dependent peroxidases"/>
    <property type="match status" value="1"/>
</dbReference>
<dbReference type="Proteomes" id="UP000695000">
    <property type="component" value="Unplaced"/>
</dbReference>
<dbReference type="PANTHER" id="PTHR11475">
    <property type="entry name" value="OXIDASE/PEROXIDASE"/>
    <property type="match status" value="1"/>
</dbReference>
<keyword evidence="1" id="KW-0560">Oxidoreductase</keyword>
<sequence>MHEEITEATALTSGTPKPRYAFESSFTKLRKRRVRQFQCCICSIFLSIIVTVIVASVAWGINDYRPEEDTTNETLVLLQENWPLPDDSTEYQLALKAGKKALKERKDIEENAAELEPDSASYRHHMVVATTPMARKLSMVGFAEVQAARYLNDRNLSKICHKTNSIWFSDYCDIPKPECNPYKKYRSYNGSCNNLSQGYGVAYSPFRRILPPDYADGVNAPRMAKSGKDLPSARTVSLIVHRPIYNADPKFTVMLAVFGQFLDHDITATAVSQGKNGKSVSCCPVKDRRHPECFPVILENSKCMEFVRSAPGPTCCMGPREQMNQASAYIDGSVIYGSDESVANELRTFQGGELRMLVVDNRTLLPISRNLSDGCNREEENNKGRYCFLSGDARANENLHLTSMHLLWARQHNLVAGRLREVNPHWDDERVFQETRKIIGALLQHIAYNEFLAIILGDFMGKFDLEPMKDGYYFGYNASLDAGISNVFAASAFRFAHTLIPTLVKMIDGGSKAEFVELHRMLFNPFELYKREGFDKGLRGAINDSVQAVDPYFTAELKEHMFVRDGRKGSCGLDLVSLNIQRGRDHGLAGYTSWRTRCALRRPHSFHHLKGDIDDDSLGHIQFIYSDVDDIDLYTGSLSERPLENSFLGPTVTCLLLDQFVRLKRGDRFWYENPSVFTPMQLQQIRKASLARIICDNSDNVRSVQPEVMKRGTGSNKAVDCGYIDQPDFNHWKEELKKVPVGPRPVEPRRSPDEPSAVAKV</sequence>
<proteinExistence type="predicted"/>
<evidence type="ECO:0000313" key="4">
    <source>
        <dbReference type="Proteomes" id="UP000695000"/>
    </source>
</evidence>
<evidence type="ECO:0000256" key="3">
    <source>
        <dbReference type="SAM" id="Phobius"/>
    </source>
</evidence>
<accession>A0ABM1M8X5</accession>
<feature type="region of interest" description="Disordered" evidence="2">
    <location>
        <begin position="734"/>
        <end position="761"/>
    </location>
</feature>
<dbReference type="PROSITE" id="PS50292">
    <property type="entry name" value="PEROXIDASE_3"/>
    <property type="match status" value="1"/>
</dbReference>
<dbReference type="InterPro" id="IPR010255">
    <property type="entry name" value="Haem_peroxidase_sf"/>
</dbReference>
<dbReference type="RefSeq" id="XP_017771025.1">
    <property type="nucleotide sequence ID" value="XM_017915536.1"/>
</dbReference>
<keyword evidence="3" id="KW-0472">Membrane</keyword>
<keyword evidence="3" id="KW-0812">Transmembrane</keyword>
<feature type="transmembrane region" description="Helical" evidence="3">
    <location>
        <begin position="37"/>
        <end position="61"/>
    </location>
</feature>
<reference evidence="5" key="1">
    <citation type="submission" date="2025-08" db="UniProtKB">
        <authorList>
            <consortium name="RefSeq"/>
        </authorList>
    </citation>
    <scope>IDENTIFICATION</scope>
    <source>
        <tissue evidence="5">Whole Larva</tissue>
    </source>
</reference>
<dbReference type="PANTHER" id="PTHR11475:SF141">
    <property type="entry name" value="CARDINAL"/>
    <property type="match status" value="1"/>
</dbReference>
<keyword evidence="3" id="KW-1133">Transmembrane helix</keyword>
<dbReference type="Gene3D" id="1.10.640.10">
    <property type="entry name" value="Haem peroxidase domain superfamily, animal type"/>
    <property type="match status" value="1"/>
</dbReference>
<keyword evidence="1" id="KW-0575">Peroxidase</keyword>
<name>A0ABM1M8X5_NICVS</name>
<dbReference type="InterPro" id="IPR037120">
    <property type="entry name" value="Haem_peroxidase_sf_animal"/>
</dbReference>
<evidence type="ECO:0000313" key="5">
    <source>
        <dbReference type="RefSeq" id="XP_017771025.1"/>
    </source>
</evidence>
<organism evidence="4 5">
    <name type="scientific">Nicrophorus vespilloides</name>
    <name type="common">Boreal carrion beetle</name>
    <dbReference type="NCBI Taxonomy" id="110193"/>
    <lineage>
        <taxon>Eukaryota</taxon>
        <taxon>Metazoa</taxon>
        <taxon>Ecdysozoa</taxon>
        <taxon>Arthropoda</taxon>
        <taxon>Hexapoda</taxon>
        <taxon>Insecta</taxon>
        <taxon>Pterygota</taxon>
        <taxon>Neoptera</taxon>
        <taxon>Endopterygota</taxon>
        <taxon>Coleoptera</taxon>
        <taxon>Polyphaga</taxon>
        <taxon>Staphyliniformia</taxon>
        <taxon>Silphidae</taxon>
        <taxon>Nicrophorinae</taxon>
        <taxon>Nicrophorus</taxon>
    </lineage>
</organism>
<dbReference type="InterPro" id="IPR019791">
    <property type="entry name" value="Haem_peroxidase_animal"/>
</dbReference>
<dbReference type="Pfam" id="PF03098">
    <property type="entry name" value="An_peroxidase"/>
    <property type="match status" value="1"/>
</dbReference>